<sequence>MAVFTTPVPPLSRPDVERLSAIALACARQLVAQADIERGPVRWQLESQVAGVSLYKGDDVLKTSTSGLYCGITDIHGTLDEVLDLFRTDTIERAKDYCQRIDRSLLDAVQLFALATPPGPRISVKWLLTKRALGSFVSKRDASVVECDQVFTQHNGQRGWVRAIQSVPLSSCPSFEATMGYIRATHRGTGHVFLESDHPKVLHAIYICNVDLGGHVAEWVATADCKQRCRQLADLDLFLRENRLSRGGRWLHPDDMVPVASRSHCHLCHKAFGVFRKPSRCRRCGEVLCSTCNVLWNVKVGTHWQPIRACVVCSLRPPPETPTNTLEGTCDPVMISDSACLATNDGLFDTIVQDETDHLHDACAWLVQSVIHPSTTYSYATVSSPPYTTSRSTERSNYSDTYIWNTGQPSATLVDIGEAKDCF</sequence>
<protein>
    <submittedName>
        <fullName evidence="7">Aste57867_16189 protein</fullName>
    </submittedName>
</protein>
<dbReference type="GO" id="GO:0008270">
    <property type="term" value="F:zinc ion binding"/>
    <property type="evidence" value="ECO:0007669"/>
    <property type="project" value="UniProtKB-KW"/>
</dbReference>
<reference evidence="7 8" key="1">
    <citation type="submission" date="2019-03" db="EMBL/GenBank/DDBJ databases">
        <authorList>
            <person name="Gaulin E."/>
            <person name="Dumas B."/>
        </authorList>
    </citation>
    <scope>NUCLEOTIDE SEQUENCE [LARGE SCALE GENOMIC DNA]</scope>
    <source>
        <strain evidence="7">CBS 568.67</strain>
    </source>
</reference>
<dbReference type="Proteomes" id="UP000332933">
    <property type="component" value="Unassembled WGS sequence"/>
</dbReference>
<evidence type="ECO:0000313" key="7">
    <source>
        <dbReference type="EMBL" id="VFT92967.1"/>
    </source>
</evidence>
<name>A0A485L548_9STRA</name>
<keyword evidence="2 4" id="KW-0863">Zinc-finger</keyword>
<dbReference type="PROSITE" id="PS50178">
    <property type="entry name" value="ZF_FYVE"/>
    <property type="match status" value="1"/>
</dbReference>
<dbReference type="SUPFAM" id="SSF55961">
    <property type="entry name" value="Bet v1-like"/>
    <property type="match status" value="1"/>
</dbReference>
<keyword evidence="1" id="KW-0479">Metal-binding</keyword>
<dbReference type="Gene3D" id="3.30.40.10">
    <property type="entry name" value="Zinc/RING finger domain, C3HC4 (zinc finger)"/>
    <property type="match status" value="1"/>
</dbReference>
<dbReference type="InterPro" id="IPR052727">
    <property type="entry name" value="Rab4/Rab5_effector"/>
</dbReference>
<dbReference type="InterPro" id="IPR011011">
    <property type="entry name" value="Znf_FYVE_PHD"/>
</dbReference>
<evidence type="ECO:0000256" key="1">
    <source>
        <dbReference type="ARBA" id="ARBA00022723"/>
    </source>
</evidence>
<dbReference type="AlphaFoldDB" id="A0A485L548"/>
<dbReference type="InterPro" id="IPR017455">
    <property type="entry name" value="Znf_FYVE-rel"/>
</dbReference>
<dbReference type="OrthoDB" id="57983at2759"/>
<feature type="domain" description="FYVE-type" evidence="5">
    <location>
        <begin position="259"/>
        <end position="318"/>
    </location>
</feature>
<dbReference type="PANTHER" id="PTHR13510">
    <property type="entry name" value="FYVE-FINGER-CONTAINING RAB5 EFFECTOR PROTEIN RABENOSYN-5-RELATED"/>
    <property type="match status" value="1"/>
</dbReference>
<dbReference type="EMBL" id="CAADRA010005874">
    <property type="protein sequence ID" value="VFT92967.1"/>
    <property type="molecule type" value="Genomic_DNA"/>
</dbReference>
<dbReference type="CDD" id="cd00065">
    <property type="entry name" value="FYVE_like_SF"/>
    <property type="match status" value="1"/>
</dbReference>
<evidence type="ECO:0000259" key="5">
    <source>
        <dbReference type="PROSITE" id="PS50178"/>
    </source>
</evidence>
<evidence type="ECO:0000313" key="8">
    <source>
        <dbReference type="Proteomes" id="UP000332933"/>
    </source>
</evidence>
<dbReference type="Pfam" id="PF01363">
    <property type="entry name" value="FYVE"/>
    <property type="match status" value="1"/>
</dbReference>
<dbReference type="PANTHER" id="PTHR13510:SF44">
    <property type="entry name" value="RABENOSYN-5"/>
    <property type="match status" value="1"/>
</dbReference>
<dbReference type="InterPro" id="IPR023393">
    <property type="entry name" value="START-like_dom_sf"/>
</dbReference>
<dbReference type="InterPro" id="IPR013083">
    <property type="entry name" value="Znf_RING/FYVE/PHD"/>
</dbReference>
<evidence type="ECO:0000256" key="4">
    <source>
        <dbReference type="PROSITE-ProRule" id="PRU00091"/>
    </source>
</evidence>
<dbReference type="InterPro" id="IPR000306">
    <property type="entry name" value="Znf_FYVE"/>
</dbReference>
<organism evidence="7 8">
    <name type="scientific">Aphanomyces stellatus</name>
    <dbReference type="NCBI Taxonomy" id="120398"/>
    <lineage>
        <taxon>Eukaryota</taxon>
        <taxon>Sar</taxon>
        <taxon>Stramenopiles</taxon>
        <taxon>Oomycota</taxon>
        <taxon>Saprolegniomycetes</taxon>
        <taxon>Saprolegniales</taxon>
        <taxon>Verrucalvaceae</taxon>
        <taxon>Aphanomyces</taxon>
    </lineage>
</organism>
<dbReference type="SMART" id="SM00064">
    <property type="entry name" value="FYVE"/>
    <property type="match status" value="1"/>
</dbReference>
<evidence type="ECO:0000256" key="3">
    <source>
        <dbReference type="ARBA" id="ARBA00022833"/>
    </source>
</evidence>
<evidence type="ECO:0000256" key="2">
    <source>
        <dbReference type="ARBA" id="ARBA00022771"/>
    </source>
</evidence>
<dbReference type="EMBL" id="VJMH01005853">
    <property type="protein sequence ID" value="KAF0692731.1"/>
    <property type="molecule type" value="Genomic_DNA"/>
</dbReference>
<dbReference type="Gene3D" id="3.30.530.20">
    <property type="match status" value="1"/>
</dbReference>
<keyword evidence="8" id="KW-1185">Reference proteome</keyword>
<evidence type="ECO:0000313" key="6">
    <source>
        <dbReference type="EMBL" id="KAF0692731.1"/>
    </source>
</evidence>
<accession>A0A485L548</accession>
<keyword evidence="3" id="KW-0862">Zinc</keyword>
<reference evidence="6" key="2">
    <citation type="submission" date="2019-06" db="EMBL/GenBank/DDBJ databases">
        <title>Genomics analysis of Aphanomyces spp. identifies a new class of oomycete effector associated with host adaptation.</title>
        <authorList>
            <person name="Gaulin E."/>
        </authorList>
    </citation>
    <scope>NUCLEOTIDE SEQUENCE</scope>
    <source>
        <strain evidence="6">CBS 578.67</strain>
    </source>
</reference>
<dbReference type="SUPFAM" id="SSF57903">
    <property type="entry name" value="FYVE/PHD zinc finger"/>
    <property type="match status" value="1"/>
</dbReference>
<gene>
    <name evidence="7" type="primary">Aste57867_16189</name>
    <name evidence="6" type="ORF">As57867_016133</name>
    <name evidence="7" type="ORF">ASTE57867_16189</name>
</gene>
<proteinExistence type="predicted"/>